<evidence type="ECO:0000313" key="2">
    <source>
        <dbReference type="Proteomes" id="UP000603665"/>
    </source>
</evidence>
<dbReference type="AlphaFoldDB" id="A0AB35AQ77"/>
<reference evidence="1" key="2">
    <citation type="submission" date="2023-10" db="EMBL/GenBank/DDBJ databases">
        <title>Description of novel Gluconobacter species.</title>
        <authorList>
            <person name="Cleenwerck I."/>
            <person name="Cnockaert M."/>
            <person name="Borremans W."/>
            <person name="Wieme A.D."/>
            <person name="De Vuyst L."/>
            <person name="Vandamme P."/>
        </authorList>
    </citation>
    <scope>NUCLEOTIDE SEQUENCE</scope>
    <source>
        <strain evidence="1">LMG1408</strain>
    </source>
</reference>
<protein>
    <recommendedName>
        <fullName evidence="3">HNH nuclease domain-containing protein</fullName>
    </recommendedName>
</protein>
<dbReference type="EMBL" id="JABCQL010000026">
    <property type="protein sequence ID" value="MBF0857113.1"/>
    <property type="molecule type" value="Genomic_DNA"/>
</dbReference>
<comment type="caution">
    <text evidence="1">The sequence shown here is derived from an EMBL/GenBank/DDBJ whole genome shotgun (WGS) entry which is preliminary data.</text>
</comment>
<proteinExistence type="predicted"/>
<name>A0AB35AQ77_GLUOY</name>
<reference evidence="1" key="1">
    <citation type="submission" date="2020-04" db="EMBL/GenBank/DDBJ databases">
        <authorList>
            <person name="Sombolestani A."/>
        </authorList>
    </citation>
    <scope>NUCLEOTIDE SEQUENCE</scope>
    <source>
        <strain evidence="1">LMG1408</strain>
    </source>
</reference>
<dbReference type="Proteomes" id="UP000603665">
    <property type="component" value="Unassembled WGS sequence"/>
</dbReference>
<evidence type="ECO:0000313" key="1">
    <source>
        <dbReference type="EMBL" id="MBF0857113.1"/>
    </source>
</evidence>
<gene>
    <name evidence="1" type="ORF">HKD20_11455</name>
</gene>
<dbReference type="RefSeq" id="WP_131973902.1">
    <property type="nucleotide sequence ID" value="NZ_JABCQL010000026.1"/>
</dbReference>
<organism evidence="1 2">
    <name type="scientific">Gluconobacter oxydans</name>
    <name type="common">Gluconobacter suboxydans</name>
    <dbReference type="NCBI Taxonomy" id="442"/>
    <lineage>
        <taxon>Bacteria</taxon>
        <taxon>Pseudomonadati</taxon>
        <taxon>Pseudomonadota</taxon>
        <taxon>Alphaproteobacteria</taxon>
        <taxon>Acetobacterales</taxon>
        <taxon>Acetobacteraceae</taxon>
        <taxon>Gluconobacter</taxon>
    </lineage>
</organism>
<sequence>MTARRFDIITPMEEYGYIPPVAFESKELLLEWAGKHGLKDSPIGRIKPHNAVLIEEELFPYPGVSSGLFYSQIWVSAKYKGYRRALKRDVRNYVEDESIISRVDADHVVNKNSASNLDSVWINLLPVWKTVNRGFGWIEAKLPKLEKGFGVISLPPLVAFKILRDKERFRHGDNRTREIKLSDYIDEVSGQLLDHDSDININKKLEKFRFSIRSDVMSAYNYAK</sequence>
<accession>A0AB35AQ77</accession>
<evidence type="ECO:0008006" key="3">
    <source>
        <dbReference type="Google" id="ProtNLM"/>
    </source>
</evidence>